<proteinExistence type="predicted"/>
<sequence length="66" mass="6825">MGQVTRWHQHLLVTTALVLAVCGAVAVVAGFAYAHTNATLTGLTVRDQGVVTAVDANSVTVHWPAG</sequence>
<evidence type="ECO:0000256" key="1">
    <source>
        <dbReference type="SAM" id="SignalP"/>
    </source>
</evidence>
<protein>
    <submittedName>
        <fullName evidence="2">Uncharacterized protein</fullName>
    </submittedName>
</protein>
<organism evidence="2 3">
    <name type="scientific">Kibdelosporangium lantanae</name>
    <dbReference type="NCBI Taxonomy" id="1497396"/>
    <lineage>
        <taxon>Bacteria</taxon>
        <taxon>Bacillati</taxon>
        <taxon>Actinomycetota</taxon>
        <taxon>Actinomycetes</taxon>
        <taxon>Pseudonocardiales</taxon>
        <taxon>Pseudonocardiaceae</taxon>
        <taxon>Kibdelosporangium</taxon>
    </lineage>
</organism>
<keyword evidence="1" id="KW-0732">Signal</keyword>
<feature type="signal peptide" evidence="1">
    <location>
        <begin position="1"/>
        <end position="34"/>
    </location>
</feature>
<reference evidence="3" key="1">
    <citation type="journal article" date="2019" name="Int. J. Syst. Evol. Microbiol.">
        <title>The Global Catalogue of Microorganisms (GCM) 10K type strain sequencing project: providing services to taxonomists for standard genome sequencing and annotation.</title>
        <authorList>
            <consortium name="The Broad Institute Genomics Platform"/>
            <consortium name="The Broad Institute Genome Sequencing Center for Infectious Disease"/>
            <person name="Wu L."/>
            <person name="Ma J."/>
        </authorList>
    </citation>
    <scope>NUCLEOTIDE SEQUENCE [LARGE SCALE GENOMIC DNA]</scope>
    <source>
        <strain evidence="3">JCM 31486</strain>
    </source>
</reference>
<keyword evidence="3" id="KW-1185">Reference proteome</keyword>
<feature type="chain" id="PRO_5047187022" evidence="1">
    <location>
        <begin position="35"/>
        <end position="66"/>
    </location>
</feature>
<dbReference type="Proteomes" id="UP001597045">
    <property type="component" value="Unassembled WGS sequence"/>
</dbReference>
<feature type="non-terminal residue" evidence="2">
    <location>
        <position position="66"/>
    </location>
</feature>
<accession>A0ABW3M942</accession>
<evidence type="ECO:0000313" key="3">
    <source>
        <dbReference type="Proteomes" id="UP001597045"/>
    </source>
</evidence>
<evidence type="ECO:0000313" key="2">
    <source>
        <dbReference type="EMBL" id="MFD1046872.1"/>
    </source>
</evidence>
<comment type="caution">
    <text evidence="2">The sequence shown here is derived from an EMBL/GenBank/DDBJ whole genome shotgun (WGS) entry which is preliminary data.</text>
</comment>
<name>A0ABW3M942_9PSEU</name>
<gene>
    <name evidence="2" type="ORF">ACFQ1S_15625</name>
</gene>
<dbReference type="EMBL" id="JBHTIS010000826">
    <property type="protein sequence ID" value="MFD1046872.1"/>
    <property type="molecule type" value="Genomic_DNA"/>
</dbReference>